<organism evidence="2 3">
    <name type="scientific">Streblomastix strix</name>
    <dbReference type="NCBI Taxonomy" id="222440"/>
    <lineage>
        <taxon>Eukaryota</taxon>
        <taxon>Metamonada</taxon>
        <taxon>Preaxostyla</taxon>
        <taxon>Oxymonadida</taxon>
        <taxon>Streblomastigidae</taxon>
        <taxon>Streblomastix</taxon>
    </lineage>
</organism>
<dbReference type="AlphaFoldDB" id="A0A5J4VUM4"/>
<dbReference type="InterPro" id="IPR036397">
    <property type="entry name" value="RNaseH_sf"/>
</dbReference>
<dbReference type="GO" id="GO:0003677">
    <property type="term" value="F:DNA binding"/>
    <property type="evidence" value="ECO:0007669"/>
    <property type="project" value="InterPro"/>
</dbReference>
<dbReference type="Gene3D" id="3.30.420.10">
    <property type="entry name" value="Ribonuclease H-like superfamily/Ribonuclease H"/>
    <property type="match status" value="1"/>
</dbReference>
<dbReference type="InterPro" id="IPR002492">
    <property type="entry name" value="Transposase_Tc1-like"/>
</dbReference>
<dbReference type="Proteomes" id="UP000324800">
    <property type="component" value="Unassembled WGS sequence"/>
</dbReference>
<dbReference type="EMBL" id="SNRW01004935">
    <property type="protein sequence ID" value="KAA6386165.1"/>
    <property type="molecule type" value="Genomic_DNA"/>
</dbReference>
<proteinExistence type="predicted"/>
<feature type="non-terminal residue" evidence="2">
    <location>
        <position position="158"/>
    </location>
</feature>
<sequence length="158" mass="18583">MVRILSPHLQVKIREMRNQGLIISAIAETLKLTRITVSKNAKKKKIIRQRYVTHKLGRGKVLTAAVIRKARKTQNVNHFRYARELTNAIGLNCSKRTSENLMHRLGMIFTKRKVKPYLSDTNQKKRKDFAERHLRDDELWRRTIFTDEKRFCLDGPDG</sequence>
<evidence type="ECO:0000259" key="1">
    <source>
        <dbReference type="Pfam" id="PF01498"/>
    </source>
</evidence>
<protein>
    <recommendedName>
        <fullName evidence="1">Transposase Tc1-like domain-containing protein</fullName>
    </recommendedName>
</protein>
<evidence type="ECO:0000313" key="3">
    <source>
        <dbReference type="Proteomes" id="UP000324800"/>
    </source>
</evidence>
<gene>
    <name evidence="2" type="ORF">EZS28_018306</name>
</gene>
<dbReference type="OrthoDB" id="127927at2759"/>
<name>A0A5J4VUM4_9EUKA</name>
<evidence type="ECO:0000313" key="2">
    <source>
        <dbReference type="EMBL" id="KAA6386165.1"/>
    </source>
</evidence>
<dbReference type="Pfam" id="PF01498">
    <property type="entry name" value="HTH_Tnp_Tc3_2"/>
    <property type="match status" value="1"/>
</dbReference>
<reference evidence="2 3" key="1">
    <citation type="submission" date="2019-03" db="EMBL/GenBank/DDBJ databases">
        <title>Single cell metagenomics reveals metabolic interactions within the superorganism composed of flagellate Streblomastix strix and complex community of Bacteroidetes bacteria on its surface.</title>
        <authorList>
            <person name="Treitli S.C."/>
            <person name="Kolisko M."/>
            <person name="Husnik F."/>
            <person name="Keeling P."/>
            <person name="Hampl V."/>
        </authorList>
    </citation>
    <scope>NUCLEOTIDE SEQUENCE [LARGE SCALE GENOMIC DNA]</scope>
    <source>
        <strain evidence="2">ST1C</strain>
    </source>
</reference>
<comment type="caution">
    <text evidence="2">The sequence shown here is derived from an EMBL/GenBank/DDBJ whole genome shotgun (WGS) entry which is preliminary data.</text>
</comment>
<feature type="domain" description="Transposase Tc1-like" evidence="1">
    <location>
        <begin position="66"/>
        <end position="134"/>
    </location>
</feature>
<accession>A0A5J4VUM4</accession>
<dbReference type="GO" id="GO:0015074">
    <property type="term" value="P:DNA integration"/>
    <property type="evidence" value="ECO:0007669"/>
    <property type="project" value="InterPro"/>
</dbReference>
<dbReference type="GO" id="GO:0006313">
    <property type="term" value="P:DNA transposition"/>
    <property type="evidence" value="ECO:0007669"/>
    <property type="project" value="InterPro"/>
</dbReference>